<organism evidence="1 2">
    <name type="scientific">Chiloscyllium punctatum</name>
    <name type="common">Brownbanded bambooshark</name>
    <name type="synonym">Hemiscyllium punctatum</name>
    <dbReference type="NCBI Taxonomy" id="137246"/>
    <lineage>
        <taxon>Eukaryota</taxon>
        <taxon>Metazoa</taxon>
        <taxon>Chordata</taxon>
        <taxon>Craniata</taxon>
        <taxon>Vertebrata</taxon>
        <taxon>Chondrichthyes</taxon>
        <taxon>Elasmobranchii</taxon>
        <taxon>Galeomorphii</taxon>
        <taxon>Galeoidea</taxon>
        <taxon>Orectolobiformes</taxon>
        <taxon>Hemiscylliidae</taxon>
        <taxon>Chiloscyllium</taxon>
    </lineage>
</organism>
<evidence type="ECO:0000313" key="2">
    <source>
        <dbReference type="Proteomes" id="UP000287033"/>
    </source>
</evidence>
<name>A0A401TK94_CHIPU</name>
<reference evidence="1 2" key="1">
    <citation type="journal article" date="2018" name="Nat. Ecol. Evol.">
        <title>Shark genomes provide insights into elasmobranch evolution and the origin of vertebrates.</title>
        <authorList>
            <person name="Hara Y"/>
            <person name="Yamaguchi K"/>
            <person name="Onimaru K"/>
            <person name="Kadota M"/>
            <person name="Koyanagi M"/>
            <person name="Keeley SD"/>
            <person name="Tatsumi K"/>
            <person name="Tanaka K"/>
            <person name="Motone F"/>
            <person name="Kageyama Y"/>
            <person name="Nozu R"/>
            <person name="Adachi N"/>
            <person name="Nishimura O"/>
            <person name="Nakagawa R"/>
            <person name="Tanegashima C"/>
            <person name="Kiyatake I"/>
            <person name="Matsumoto R"/>
            <person name="Murakumo K"/>
            <person name="Nishida K"/>
            <person name="Terakita A"/>
            <person name="Kuratani S"/>
            <person name="Sato K"/>
            <person name="Hyodo S Kuraku.S."/>
        </authorList>
    </citation>
    <scope>NUCLEOTIDE SEQUENCE [LARGE SCALE GENOMIC DNA]</scope>
</reference>
<evidence type="ECO:0000313" key="1">
    <source>
        <dbReference type="EMBL" id="GCC43047.1"/>
    </source>
</evidence>
<dbReference type="AlphaFoldDB" id="A0A401TK94"/>
<proteinExistence type="predicted"/>
<dbReference type="InterPro" id="IPR015943">
    <property type="entry name" value="WD40/YVTN_repeat-like_dom_sf"/>
</dbReference>
<dbReference type="Proteomes" id="UP000287033">
    <property type="component" value="Unassembled WGS sequence"/>
</dbReference>
<dbReference type="OrthoDB" id="361494at2759"/>
<dbReference type="PANTHER" id="PTHR47822:SF3">
    <property type="entry name" value="ANAPHASE-PROMOTING COMPLEX SUBUNIT 4-LIKE WD40 DOMAIN-CONTAINING PROTEIN"/>
    <property type="match status" value="1"/>
</dbReference>
<dbReference type="Gene3D" id="2.130.10.10">
    <property type="entry name" value="YVTN repeat-like/Quinoprotein amine dehydrogenase"/>
    <property type="match status" value="1"/>
</dbReference>
<dbReference type="PANTHER" id="PTHR47822">
    <property type="entry name" value="CARBOHYDRATE BINDING DOMAIN CONTAINING PROTEIN"/>
    <property type="match status" value="1"/>
</dbReference>
<dbReference type="STRING" id="137246.A0A401TK94"/>
<comment type="caution">
    <text evidence="1">The sequence shown here is derived from an EMBL/GenBank/DDBJ whole genome shotgun (WGS) entry which is preliminary data.</text>
</comment>
<keyword evidence="2" id="KW-1185">Reference proteome</keyword>
<accession>A0A401TK94</accession>
<dbReference type="SUPFAM" id="SSF50978">
    <property type="entry name" value="WD40 repeat-like"/>
    <property type="match status" value="1"/>
</dbReference>
<gene>
    <name evidence="1" type="ORF">chiPu_0027276</name>
</gene>
<feature type="non-terminal residue" evidence="1">
    <location>
        <position position="1"/>
    </location>
</feature>
<dbReference type="OMA" id="HSAHAIN"/>
<sequence>TGSWVAHNALKLWDFRSLRLEKTIPFPVSKGQSEFLYTARFCNSEVVLSGGSGTHSAHAINYKHEQDLGEIALGRNTVQTVDSVLDGQLIAAAGVNGNLHLATLY</sequence>
<dbReference type="EMBL" id="BEZZ01099571">
    <property type="protein sequence ID" value="GCC43047.1"/>
    <property type="molecule type" value="Genomic_DNA"/>
</dbReference>
<dbReference type="InterPro" id="IPR036322">
    <property type="entry name" value="WD40_repeat_dom_sf"/>
</dbReference>
<protein>
    <submittedName>
        <fullName evidence="1">Uncharacterized protein</fullName>
    </submittedName>
</protein>